<evidence type="ECO:0000256" key="16">
    <source>
        <dbReference type="PIRSR" id="PIRSR000386-1"/>
    </source>
</evidence>
<dbReference type="CDD" id="cd18080">
    <property type="entry name" value="TrmD-like"/>
    <property type="match status" value="1"/>
</dbReference>
<dbReference type="InterPro" id="IPR016009">
    <property type="entry name" value="tRNA_MeTrfase_TRMD/TRM10"/>
</dbReference>
<evidence type="ECO:0000256" key="4">
    <source>
        <dbReference type="ARBA" id="ARBA00011738"/>
    </source>
</evidence>
<evidence type="ECO:0000256" key="12">
    <source>
        <dbReference type="ARBA" id="ARBA00029736"/>
    </source>
</evidence>
<dbReference type="GO" id="GO:0005829">
    <property type="term" value="C:cytosol"/>
    <property type="evidence" value="ECO:0007669"/>
    <property type="project" value="TreeGrafter"/>
</dbReference>
<evidence type="ECO:0000259" key="18">
    <source>
        <dbReference type="Pfam" id="PF01746"/>
    </source>
</evidence>
<evidence type="ECO:0000256" key="3">
    <source>
        <dbReference type="ARBA" id="ARBA00007630"/>
    </source>
</evidence>
<comment type="caution">
    <text evidence="19">The sequence shown here is derived from an EMBL/GenBank/DDBJ whole genome shotgun (WGS) entry which is preliminary data.</text>
</comment>
<evidence type="ECO:0000256" key="7">
    <source>
        <dbReference type="ARBA" id="ARBA00022490"/>
    </source>
</evidence>
<dbReference type="InterPro" id="IPR002649">
    <property type="entry name" value="tRNA_m1G_MeTrfase_TrmD"/>
</dbReference>
<dbReference type="FunFam" id="3.40.1280.10:FF:000001">
    <property type="entry name" value="tRNA (guanine-N(1)-)-methyltransferase"/>
    <property type="match status" value="1"/>
</dbReference>
<dbReference type="Pfam" id="PF01746">
    <property type="entry name" value="tRNA_m1G_MT"/>
    <property type="match status" value="1"/>
</dbReference>
<dbReference type="Gene3D" id="1.10.1270.20">
    <property type="entry name" value="tRNA(m1g37)methyltransferase, domain 2"/>
    <property type="match status" value="1"/>
</dbReference>
<dbReference type="STRING" id="1805376.AUK05_00380"/>
<dbReference type="HAMAP" id="MF_00605">
    <property type="entry name" value="TrmD"/>
    <property type="match status" value="1"/>
</dbReference>
<evidence type="ECO:0000256" key="6">
    <source>
        <dbReference type="ARBA" id="ARBA00014679"/>
    </source>
</evidence>
<evidence type="ECO:0000256" key="10">
    <source>
        <dbReference type="ARBA" id="ARBA00022691"/>
    </source>
</evidence>
<comment type="function">
    <text evidence="1 15 17">Specifically methylates guanosine-37 in various tRNAs.</text>
</comment>
<dbReference type="InterPro" id="IPR023148">
    <property type="entry name" value="tRNA_m1G_MeTrfase_C_sf"/>
</dbReference>
<evidence type="ECO:0000256" key="13">
    <source>
        <dbReference type="ARBA" id="ARBA00033392"/>
    </source>
</evidence>
<keyword evidence="8 15" id="KW-0489">Methyltransferase</keyword>
<evidence type="ECO:0000313" key="20">
    <source>
        <dbReference type="Proteomes" id="UP000182344"/>
    </source>
</evidence>
<dbReference type="GO" id="GO:0052906">
    <property type="term" value="F:tRNA (guanine(37)-N1)-methyltransferase activity"/>
    <property type="evidence" value="ECO:0007669"/>
    <property type="project" value="UniProtKB-UniRule"/>
</dbReference>
<evidence type="ECO:0000256" key="17">
    <source>
        <dbReference type="RuleBase" id="RU003464"/>
    </source>
</evidence>
<dbReference type="InterPro" id="IPR029026">
    <property type="entry name" value="tRNA_m1G_MTases_N"/>
</dbReference>
<keyword evidence="9 15" id="KW-0808">Transferase</keyword>
<comment type="subunit">
    <text evidence="4 15 17">Homodimer.</text>
</comment>
<feature type="binding site" evidence="15 16">
    <location>
        <position position="131"/>
    </location>
    <ligand>
        <name>S-adenosyl-L-methionine</name>
        <dbReference type="ChEBI" id="CHEBI:59789"/>
    </ligand>
</feature>
<comment type="catalytic activity">
    <reaction evidence="14 15 17">
        <text>guanosine(37) in tRNA + S-adenosyl-L-methionine = N(1)-methylguanosine(37) in tRNA + S-adenosyl-L-homocysteine + H(+)</text>
        <dbReference type="Rhea" id="RHEA:36899"/>
        <dbReference type="Rhea" id="RHEA-COMP:10145"/>
        <dbReference type="Rhea" id="RHEA-COMP:10147"/>
        <dbReference type="ChEBI" id="CHEBI:15378"/>
        <dbReference type="ChEBI" id="CHEBI:57856"/>
        <dbReference type="ChEBI" id="CHEBI:59789"/>
        <dbReference type="ChEBI" id="CHEBI:73542"/>
        <dbReference type="ChEBI" id="CHEBI:74269"/>
        <dbReference type="EC" id="2.1.1.228"/>
    </reaction>
</comment>
<feature type="domain" description="tRNA methyltransferase TRMD/TRM10-type" evidence="18">
    <location>
        <begin position="1"/>
        <end position="230"/>
    </location>
</feature>
<organism evidence="19 20">
    <name type="scientific">Candidatus Shapirobacteria bacterium CG2_30_35_20</name>
    <dbReference type="NCBI Taxonomy" id="1805376"/>
    <lineage>
        <taxon>Bacteria</taxon>
        <taxon>Candidatus Shapironibacteriota</taxon>
    </lineage>
</organism>
<evidence type="ECO:0000256" key="5">
    <source>
        <dbReference type="ARBA" id="ARBA00012807"/>
    </source>
</evidence>
<sequence length="231" mass="26245">MKFDIVTLFPKMFEGVFGESMIKRAVEKKIIEIKTHDMRQWAWNNYGAVDDKPYGGGVGMLIRVDVIAKAITDITNFQKTNLQFPNKSQIINNNLQREKTRIVLTSARGKKFTQRDAERLGKYDNLIIICGHYEGFDERISELVDEEISIGDYVLTGGEIPAMTIIDSVTRLLPGVLGKYVSSKDESHSSDGYIEYPQYTRPEVYDGKKVPEVLLSGDPKKILEFQNKKAN</sequence>
<comment type="subcellular location">
    <subcellularLocation>
        <location evidence="2 15 17">Cytoplasm</location>
    </subcellularLocation>
</comment>
<dbReference type="EMBL" id="MNZO01000006">
    <property type="protein sequence ID" value="OIP87797.1"/>
    <property type="molecule type" value="Genomic_DNA"/>
</dbReference>
<keyword evidence="11 15" id="KW-0819">tRNA processing</keyword>
<comment type="similarity">
    <text evidence="3 15 17">Belongs to the RNA methyltransferase TrmD family.</text>
</comment>
<dbReference type="InterPro" id="IPR029028">
    <property type="entry name" value="Alpha/beta_knot_MTases"/>
</dbReference>
<evidence type="ECO:0000256" key="15">
    <source>
        <dbReference type="HAMAP-Rule" id="MF_00605"/>
    </source>
</evidence>
<dbReference type="Proteomes" id="UP000182344">
    <property type="component" value="Unassembled WGS sequence"/>
</dbReference>
<keyword evidence="7 15" id="KW-0963">Cytoplasm</keyword>
<proteinExistence type="inferred from homology"/>
<dbReference type="Gene3D" id="3.40.1280.10">
    <property type="match status" value="1"/>
</dbReference>
<name>A0A1J5HR35_9BACT</name>
<gene>
    <name evidence="15" type="primary">trmD</name>
    <name evidence="19" type="ORF">AUK05_00380</name>
</gene>
<dbReference type="AlphaFoldDB" id="A0A1J5HR35"/>
<evidence type="ECO:0000256" key="9">
    <source>
        <dbReference type="ARBA" id="ARBA00022679"/>
    </source>
</evidence>
<reference evidence="19 20" key="1">
    <citation type="journal article" date="2016" name="Environ. Microbiol.">
        <title>Genomic resolution of a cold subsurface aquifer community provides metabolic insights for novel microbes adapted to high CO concentrations.</title>
        <authorList>
            <person name="Probst A.J."/>
            <person name="Castelle C.J."/>
            <person name="Singh A."/>
            <person name="Brown C.T."/>
            <person name="Anantharaman K."/>
            <person name="Sharon I."/>
            <person name="Hug L.A."/>
            <person name="Burstein D."/>
            <person name="Emerson J.B."/>
            <person name="Thomas B.C."/>
            <person name="Banfield J.F."/>
        </authorList>
    </citation>
    <scope>NUCLEOTIDE SEQUENCE [LARGE SCALE GENOMIC DNA]</scope>
    <source>
        <strain evidence="19">CG2_30_35_20</strain>
    </source>
</reference>
<accession>A0A1J5HR35</accession>
<evidence type="ECO:0000256" key="8">
    <source>
        <dbReference type="ARBA" id="ARBA00022603"/>
    </source>
</evidence>
<dbReference type="EC" id="2.1.1.228" evidence="5 15"/>
<dbReference type="PANTHER" id="PTHR46417:SF1">
    <property type="entry name" value="TRNA (GUANINE-N(1)-)-METHYLTRANSFERASE"/>
    <property type="match status" value="1"/>
</dbReference>
<dbReference type="PIRSF" id="PIRSF000386">
    <property type="entry name" value="tRNA_mtase"/>
    <property type="match status" value="1"/>
</dbReference>
<evidence type="ECO:0000256" key="11">
    <source>
        <dbReference type="ARBA" id="ARBA00022694"/>
    </source>
</evidence>
<feature type="binding site" evidence="15 16">
    <location>
        <begin position="150"/>
        <end position="155"/>
    </location>
    <ligand>
        <name>S-adenosyl-L-methionine</name>
        <dbReference type="ChEBI" id="CHEBI:59789"/>
    </ligand>
</feature>
<dbReference type="NCBIfam" id="NF000648">
    <property type="entry name" value="PRK00026.1"/>
    <property type="match status" value="1"/>
</dbReference>
<dbReference type="NCBIfam" id="TIGR00088">
    <property type="entry name" value="trmD"/>
    <property type="match status" value="1"/>
</dbReference>
<protein>
    <recommendedName>
        <fullName evidence="6 15">tRNA (guanine-N(1)-)-methyltransferase</fullName>
        <ecNumber evidence="5 15">2.1.1.228</ecNumber>
    </recommendedName>
    <alternativeName>
        <fullName evidence="12 15">M1G-methyltransferase</fullName>
    </alternativeName>
    <alternativeName>
        <fullName evidence="13 15">tRNA [GM37] methyltransferase</fullName>
    </alternativeName>
</protein>
<keyword evidence="10 15" id="KW-0949">S-adenosyl-L-methionine</keyword>
<evidence type="ECO:0000256" key="14">
    <source>
        <dbReference type="ARBA" id="ARBA00047783"/>
    </source>
</evidence>
<dbReference type="SUPFAM" id="SSF75217">
    <property type="entry name" value="alpha/beta knot"/>
    <property type="match status" value="1"/>
</dbReference>
<evidence type="ECO:0000313" key="19">
    <source>
        <dbReference type="EMBL" id="OIP87797.1"/>
    </source>
</evidence>
<dbReference type="GO" id="GO:0002939">
    <property type="term" value="P:tRNA N1-guanine methylation"/>
    <property type="evidence" value="ECO:0007669"/>
    <property type="project" value="TreeGrafter"/>
</dbReference>
<evidence type="ECO:0000256" key="1">
    <source>
        <dbReference type="ARBA" id="ARBA00002634"/>
    </source>
</evidence>
<evidence type="ECO:0000256" key="2">
    <source>
        <dbReference type="ARBA" id="ARBA00004496"/>
    </source>
</evidence>
<dbReference type="PANTHER" id="PTHR46417">
    <property type="entry name" value="TRNA (GUANINE-N(1)-)-METHYLTRANSFERASE"/>
    <property type="match status" value="1"/>
</dbReference>